<evidence type="ECO:0000313" key="3">
    <source>
        <dbReference type="EMBL" id="SIT10995.1"/>
    </source>
</evidence>
<dbReference type="PANTHER" id="PTHR43581">
    <property type="entry name" value="ATP/GTP PHOSPHATASE"/>
    <property type="match status" value="1"/>
</dbReference>
<dbReference type="EMBL" id="FTOU01000019">
    <property type="protein sequence ID" value="SIT10995.1"/>
    <property type="molecule type" value="Genomic_DNA"/>
</dbReference>
<evidence type="ECO:0000313" key="5">
    <source>
        <dbReference type="Proteomes" id="UP000186216"/>
    </source>
</evidence>
<dbReference type="Proteomes" id="UP001215549">
    <property type="component" value="Chromosome"/>
</dbReference>
<dbReference type="Pfam" id="PF13304">
    <property type="entry name" value="AAA_21"/>
    <property type="match status" value="1"/>
</dbReference>
<reference evidence="4 6" key="2">
    <citation type="submission" date="2021-01" db="EMBL/GenBank/DDBJ databases">
        <title>Biogeographic distribution of Paracoccus.</title>
        <authorList>
            <person name="Hollensteiner J."/>
            <person name="Leineberger J."/>
            <person name="Brinkhoff T."/>
            <person name="Daniel R."/>
        </authorList>
    </citation>
    <scope>NUCLEOTIDE SEQUENCE [LARGE SCALE GENOMIC DNA]</scope>
    <source>
        <strain evidence="4 6">DSM 18447</strain>
    </source>
</reference>
<organism evidence="3 5">
    <name type="scientific">Paracoccus saliphilus</name>
    <dbReference type="NCBI Taxonomy" id="405559"/>
    <lineage>
        <taxon>Bacteria</taxon>
        <taxon>Pseudomonadati</taxon>
        <taxon>Pseudomonadota</taxon>
        <taxon>Alphaproteobacteria</taxon>
        <taxon>Rhodobacterales</taxon>
        <taxon>Paracoccaceae</taxon>
        <taxon>Paracoccus</taxon>
    </lineage>
</organism>
<dbReference type="InterPro" id="IPR051396">
    <property type="entry name" value="Bact_Antivir_Def_Nuclease"/>
</dbReference>
<evidence type="ECO:0000259" key="1">
    <source>
        <dbReference type="Pfam" id="PF13175"/>
    </source>
</evidence>
<dbReference type="PANTHER" id="PTHR43581:SF4">
    <property type="entry name" value="ATP_GTP PHOSPHATASE"/>
    <property type="match status" value="1"/>
</dbReference>
<evidence type="ECO:0000259" key="2">
    <source>
        <dbReference type="Pfam" id="PF13304"/>
    </source>
</evidence>
<dbReference type="Proteomes" id="UP000186216">
    <property type="component" value="Unassembled WGS sequence"/>
</dbReference>
<evidence type="ECO:0000313" key="6">
    <source>
        <dbReference type="Proteomes" id="UP001215549"/>
    </source>
</evidence>
<feature type="domain" description="ATPase AAA-type core" evidence="2">
    <location>
        <begin position="240"/>
        <end position="307"/>
    </location>
</feature>
<dbReference type="SUPFAM" id="SSF52540">
    <property type="entry name" value="P-loop containing nucleoside triphosphate hydrolases"/>
    <property type="match status" value="1"/>
</dbReference>
<dbReference type="InterPro" id="IPR027417">
    <property type="entry name" value="P-loop_NTPase"/>
</dbReference>
<feature type="domain" description="Endonuclease GajA/Old nuclease/RecF-like AAA" evidence="1">
    <location>
        <begin position="8"/>
        <end position="124"/>
    </location>
</feature>
<dbReference type="EMBL" id="CP067140">
    <property type="protein sequence ID" value="WCR04757.1"/>
    <property type="molecule type" value="Genomic_DNA"/>
</dbReference>
<dbReference type="InterPro" id="IPR041685">
    <property type="entry name" value="AAA_GajA/Old/RecF-like"/>
</dbReference>
<proteinExistence type="predicted"/>
<dbReference type="Pfam" id="PF13175">
    <property type="entry name" value="AAA_15"/>
    <property type="match status" value="1"/>
</dbReference>
<keyword evidence="6" id="KW-1185">Reference proteome</keyword>
<dbReference type="Gene3D" id="3.40.50.300">
    <property type="entry name" value="P-loop containing nucleotide triphosphate hydrolases"/>
    <property type="match status" value="1"/>
</dbReference>
<name>A0AA45W7M0_9RHOB</name>
<gene>
    <name evidence="4" type="ORF">JHX88_08600</name>
    <name evidence="3" type="ORF">SAMN05421772_11922</name>
</gene>
<dbReference type="InterPro" id="IPR003959">
    <property type="entry name" value="ATPase_AAA_core"/>
</dbReference>
<sequence>MGSNYFFHSLDVKNFRIFKSLEINELKGINIFSGINGSGKSAILETLFLSIDLANPICLIRPFNWRGIPLSGDDLKILLPNIHDEAQIRVETKHGPLEIIMNYGKPDDDLKVSISTNVSNEAKAALNQLNAQAVDGINLSAKYGENSTGKLHMFSTQAGENINTTSANYGTAFTSTGVYLSQFAPSHPREISDRFSKLVKMGKKDKFIEYLRILNPNISDIIVLQDANNAQLYVSTLGEMFTPLALMGGGLRALAEIVSSVMISHGGVVFIDELDSALHFSIIPKLWEILAEISLTEEVQLFAITHSRESIRATATGVDNAKRSSDYQYIRVDEFDEFHKCVTYSTDEVHSALDLNVEIR</sequence>
<accession>A0AA45W7M0</accession>
<dbReference type="RefSeq" id="WP_076528098.1">
    <property type="nucleotide sequence ID" value="NZ_CP067140.1"/>
</dbReference>
<dbReference type="AlphaFoldDB" id="A0AA45W7M0"/>
<reference evidence="3 5" key="1">
    <citation type="submission" date="2017-01" db="EMBL/GenBank/DDBJ databases">
        <authorList>
            <person name="Varghese N."/>
            <person name="Submissions S."/>
        </authorList>
    </citation>
    <scope>NUCLEOTIDE SEQUENCE [LARGE SCALE GENOMIC DNA]</scope>
    <source>
        <strain evidence="3 5">DSM 18447</strain>
    </source>
</reference>
<protein>
    <submittedName>
        <fullName evidence="4">AAA family ATPase</fullName>
    </submittedName>
    <submittedName>
        <fullName evidence="3">ATPase/GTPase, AAA15 family</fullName>
    </submittedName>
</protein>
<evidence type="ECO:0000313" key="4">
    <source>
        <dbReference type="EMBL" id="WCR04757.1"/>
    </source>
</evidence>